<sequence>MVDIENKTIVITGAARGLGAAMAKRLATHKCKLGLIDLDKDNIADTASACEAAGAEVTCVSADVTKEDDVINSYAQVVSDLGPLFGSINNAGITRDGLLVKFKDGEFVKRMSLEDWQAVIDLNLTGVFLCGREAAQHMIEGQSGGVIINISSIARHGNFGQTNYSATKAGVQSMAVVWAKELSKYGIRVNSIAPGFINTEMVAGMPDHVKESLSKMVPTGRIGEPDEVANAAEFIFMNEYFSGRCIDLDGAQRL</sequence>
<dbReference type="FunFam" id="3.40.50.720:FF:000173">
    <property type="entry name" value="3-oxoacyl-[acyl-carrier protein] reductase"/>
    <property type="match status" value="1"/>
</dbReference>
<comment type="similarity">
    <text evidence="1">Belongs to the short-chain dehydrogenases/reductases (SDR) family.</text>
</comment>
<dbReference type="AlphaFoldDB" id="A0A381RT82"/>
<keyword evidence="2" id="KW-0560">Oxidoreductase</keyword>
<dbReference type="PANTHER" id="PTHR43658">
    <property type="entry name" value="SHORT-CHAIN DEHYDROGENASE/REDUCTASE"/>
    <property type="match status" value="1"/>
</dbReference>
<organism evidence="4">
    <name type="scientific">marine metagenome</name>
    <dbReference type="NCBI Taxonomy" id="408172"/>
    <lineage>
        <taxon>unclassified sequences</taxon>
        <taxon>metagenomes</taxon>
        <taxon>ecological metagenomes</taxon>
    </lineage>
</organism>
<feature type="domain" description="Ketoreductase" evidence="3">
    <location>
        <begin position="7"/>
        <end position="195"/>
    </location>
</feature>
<evidence type="ECO:0000256" key="1">
    <source>
        <dbReference type="ARBA" id="ARBA00006484"/>
    </source>
</evidence>
<dbReference type="SUPFAM" id="SSF51735">
    <property type="entry name" value="NAD(P)-binding Rossmann-fold domains"/>
    <property type="match status" value="1"/>
</dbReference>
<dbReference type="EMBL" id="UINC01002121">
    <property type="protein sequence ID" value="SUZ93137.1"/>
    <property type="molecule type" value="Genomic_DNA"/>
</dbReference>
<dbReference type="PROSITE" id="PS00061">
    <property type="entry name" value="ADH_SHORT"/>
    <property type="match status" value="1"/>
</dbReference>
<evidence type="ECO:0000313" key="4">
    <source>
        <dbReference type="EMBL" id="SUZ93137.1"/>
    </source>
</evidence>
<reference evidence="4" key="1">
    <citation type="submission" date="2018-05" db="EMBL/GenBank/DDBJ databases">
        <authorList>
            <person name="Lanie J.A."/>
            <person name="Ng W.-L."/>
            <person name="Kazmierczak K.M."/>
            <person name="Andrzejewski T.M."/>
            <person name="Davidsen T.M."/>
            <person name="Wayne K.J."/>
            <person name="Tettelin H."/>
            <person name="Glass J.I."/>
            <person name="Rusch D."/>
            <person name="Podicherti R."/>
            <person name="Tsui H.-C.T."/>
            <person name="Winkler M.E."/>
        </authorList>
    </citation>
    <scope>NUCLEOTIDE SEQUENCE</scope>
</reference>
<dbReference type="Gene3D" id="3.40.50.720">
    <property type="entry name" value="NAD(P)-binding Rossmann-like Domain"/>
    <property type="match status" value="1"/>
</dbReference>
<evidence type="ECO:0000256" key="2">
    <source>
        <dbReference type="ARBA" id="ARBA00023002"/>
    </source>
</evidence>
<gene>
    <name evidence="4" type="ORF">METZ01_LOCUS45991</name>
</gene>
<dbReference type="GO" id="GO:0016491">
    <property type="term" value="F:oxidoreductase activity"/>
    <property type="evidence" value="ECO:0007669"/>
    <property type="project" value="UniProtKB-KW"/>
</dbReference>
<dbReference type="Pfam" id="PF00106">
    <property type="entry name" value="adh_short"/>
    <property type="match status" value="1"/>
</dbReference>
<dbReference type="InterPro" id="IPR057326">
    <property type="entry name" value="KR_dom"/>
</dbReference>
<dbReference type="InterPro" id="IPR020904">
    <property type="entry name" value="Sc_DH/Rdtase_CS"/>
</dbReference>
<dbReference type="InterPro" id="IPR036291">
    <property type="entry name" value="NAD(P)-bd_dom_sf"/>
</dbReference>
<proteinExistence type="inferred from homology"/>
<dbReference type="NCBIfam" id="NF006072">
    <property type="entry name" value="PRK08217.1"/>
    <property type="match status" value="1"/>
</dbReference>
<evidence type="ECO:0000259" key="3">
    <source>
        <dbReference type="SMART" id="SM00822"/>
    </source>
</evidence>
<name>A0A381RT82_9ZZZZ</name>
<dbReference type="PRINTS" id="PR00080">
    <property type="entry name" value="SDRFAMILY"/>
</dbReference>
<dbReference type="SMART" id="SM00822">
    <property type="entry name" value="PKS_KR"/>
    <property type="match status" value="1"/>
</dbReference>
<protein>
    <recommendedName>
        <fullName evidence="3">Ketoreductase domain-containing protein</fullName>
    </recommendedName>
</protein>
<dbReference type="PRINTS" id="PR00081">
    <property type="entry name" value="GDHRDH"/>
</dbReference>
<accession>A0A381RT82</accession>
<dbReference type="InterPro" id="IPR002347">
    <property type="entry name" value="SDR_fam"/>
</dbReference>
<dbReference type="PANTHER" id="PTHR43658:SF8">
    <property type="entry name" value="17-BETA-HYDROXYSTEROID DEHYDROGENASE 14-RELATED"/>
    <property type="match status" value="1"/>
</dbReference>